<dbReference type="Proteomes" id="UP000593564">
    <property type="component" value="Unassembled WGS sequence"/>
</dbReference>
<sequence>MKMVSSGSVSLSVSLNSRVWSEDQNKLYTNLEACESHEQIGTNFFLTQLQN</sequence>
<name>A0A7J7GBL2_CAMSI</name>
<dbReference type="EMBL" id="JACBKZ010000012">
    <property type="protein sequence ID" value="KAF5938142.1"/>
    <property type="molecule type" value="Genomic_DNA"/>
</dbReference>
<organism evidence="1 2">
    <name type="scientific">Camellia sinensis</name>
    <name type="common">Tea plant</name>
    <name type="synonym">Thea sinensis</name>
    <dbReference type="NCBI Taxonomy" id="4442"/>
    <lineage>
        <taxon>Eukaryota</taxon>
        <taxon>Viridiplantae</taxon>
        <taxon>Streptophyta</taxon>
        <taxon>Embryophyta</taxon>
        <taxon>Tracheophyta</taxon>
        <taxon>Spermatophyta</taxon>
        <taxon>Magnoliopsida</taxon>
        <taxon>eudicotyledons</taxon>
        <taxon>Gunneridae</taxon>
        <taxon>Pentapetalae</taxon>
        <taxon>asterids</taxon>
        <taxon>Ericales</taxon>
        <taxon>Theaceae</taxon>
        <taxon>Camellia</taxon>
    </lineage>
</organism>
<proteinExistence type="predicted"/>
<gene>
    <name evidence="1" type="ORF">HYC85_025648</name>
</gene>
<evidence type="ECO:0000313" key="2">
    <source>
        <dbReference type="Proteomes" id="UP000593564"/>
    </source>
</evidence>
<keyword evidence="2" id="KW-1185">Reference proteome</keyword>
<dbReference type="AlphaFoldDB" id="A0A7J7GBL2"/>
<accession>A0A7J7GBL2</accession>
<protein>
    <submittedName>
        <fullName evidence="1">Uncharacterized protein</fullName>
    </submittedName>
</protein>
<comment type="caution">
    <text evidence="1">The sequence shown here is derived from an EMBL/GenBank/DDBJ whole genome shotgun (WGS) entry which is preliminary data.</text>
</comment>
<reference evidence="1 2" key="2">
    <citation type="submission" date="2020-07" db="EMBL/GenBank/DDBJ databases">
        <title>Genome assembly of wild tea tree DASZ reveals pedigree and selection history of tea varieties.</title>
        <authorList>
            <person name="Zhang W."/>
        </authorList>
    </citation>
    <scope>NUCLEOTIDE SEQUENCE [LARGE SCALE GENOMIC DNA]</scope>
    <source>
        <strain evidence="2">cv. G240</strain>
        <tissue evidence="1">Leaf</tissue>
    </source>
</reference>
<evidence type="ECO:0000313" key="1">
    <source>
        <dbReference type="EMBL" id="KAF5938142.1"/>
    </source>
</evidence>
<reference evidence="2" key="1">
    <citation type="journal article" date="2020" name="Nat. Commun.">
        <title>Genome assembly of wild tea tree DASZ reveals pedigree and selection history of tea varieties.</title>
        <authorList>
            <person name="Zhang W."/>
            <person name="Zhang Y."/>
            <person name="Qiu H."/>
            <person name="Guo Y."/>
            <person name="Wan H."/>
            <person name="Zhang X."/>
            <person name="Scossa F."/>
            <person name="Alseekh S."/>
            <person name="Zhang Q."/>
            <person name="Wang P."/>
            <person name="Xu L."/>
            <person name="Schmidt M.H."/>
            <person name="Jia X."/>
            <person name="Li D."/>
            <person name="Zhu A."/>
            <person name="Guo F."/>
            <person name="Chen W."/>
            <person name="Ni D."/>
            <person name="Usadel B."/>
            <person name="Fernie A.R."/>
            <person name="Wen W."/>
        </authorList>
    </citation>
    <scope>NUCLEOTIDE SEQUENCE [LARGE SCALE GENOMIC DNA]</scope>
    <source>
        <strain evidence="2">cv. G240</strain>
    </source>
</reference>